<dbReference type="EMBL" id="CM004404">
    <property type="protein sequence ID" value="OAY23923.1"/>
    <property type="molecule type" value="Genomic_DNA"/>
</dbReference>
<protein>
    <submittedName>
        <fullName evidence="1">Uncharacterized protein</fullName>
    </submittedName>
</protein>
<evidence type="ECO:0000313" key="1">
    <source>
        <dbReference type="EMBL" id="OAY23923.1"/>
    </source>
</evidence>
<name>A0A2C9U3H2_MANES</name>
<accession>A0A2C9U3H2</accession>
<dbReference type="AlphaFoldDB" id="A0A2C9U3H2"/>
<gene>
    <name evidence="1" type="ORF">MANES_18G118200</name>
</gene>
<organism evidence="1">
    <name type="scientific">Manihot esculenta</name>
    <name type="common">Cassava</name>
    <name type="synonym">Jatropha manihot</name>
    <dbReference type="NCBI Taxonomy" id="3983"/>
    <lineage>
        <taxon>Eukaryota</taxon>
        <taxon>Viridiplantae</taxon>
        <taxon>Streptophyta</taxon>
        <taxon>Embryophyta</taxon>
        <taxon>Tracheophyta</taxon>
        <taxon>Spermatophyta</taxon>
        <taxon>Magnoliopsida</taxon>
        <taxon>eudicotyledons</taxon>
        <taxon>Gunneridae</taxon>
        <taxon>Pentapetalae</taxon>
        <taxon>rosids</taxon>
        <taxon>fabids</taxon>
        <taxon>Malpighiales</taxon>
        <taxon>Euphorbiaceae</taxon>
        <taxon>Crotonoideae</taxon>
        <taxon>Manihoteae</taxon>
        <taxon>Manihot</taxon>
    </lineage>
</organism>
<reference evidence="1" key="1">
    <citation type="submission" date="2016-02" db="EMBL/GenBank/DDBJ databases">
        <title>WGS assembly of Manihot esculenta.</title>
        <authorList>
            <person name="Bredeson J.V."/>
            <person name="Prochnik S.E."/>
            <person name="Lyons J.B."/>
            <person name="Schmutz J."/>
            <person name="Grimwood J."/>
            <person name="Vrebalov J."/>
            <person name="Bart R.S."/>
            <person name="Amuge T."/>
            <person name="Ferguson M.E."/>
            <person name="Green R."/>
            <person name="Putnam N."/>
            <person name="Stites J."/>
            <person name="Rounsley S."/>
            <person name="Rokhsar D.S."/>
        </authorList>
    </citation>
    <scope>NUCLEOTIDE SEQUENCE [LARGE SCALE GENOMIC DNA]</scope>
    <source>
        <tissue evidence="1">Leaf</tissue>
    </source>
</reference>
<proteinExistence type="predicted"/>
<sequence>MPNADGQKNCSFLTRVPLGIYPNDNLKINMQTNKHFGKAQSQKINVNQCEPAEYEPRTRTSLNESNLIKACKVNKIIKEYPETHLQKFCIRIHKETIQLIKMHNEDPIHKVMQTKPKWLRQFW</sequence>